<evidence type="ECO:0000313" key="2">
    <source>
        <dbReference type="Proteomes" id="UP000054995"/>
    </source>
</evidence>
<reference evidence="1 2" key="1">
    <citation type="submission" date="2015-01" db="EMBL/GenBank/DDBJ databases">
        <title>Evolution of Trichinella species and genotypes.</title>
        <authorList>
            <person name="Korhonen P.K."/>
            <person name="Edoardo P."/>
            <person name="Giuseppe L.R."/>
            <person name="Gasser R.B."/>
        </authorList>
    </citation>
    <scope>NUCLEOTIDE SEQUENCE [LARGE SCALE GENOMIC DNA]</scope>
    <source>
        <strain evidence="1">ISS470</strain>
    </source>
</reference>
<proteinExistence type="predicted"/>
<gene>
    <name evidence="1" type="ORF">T4D_8709</name>
</gene>
<accession>A0A0V1G1X1</accession>
<dbReference type="AlphaFoldDB" id="A0A0V1G1X1"/>
<evidence type="ECO:0000313" key="1">
    <source>
        <dbReference type="EMBL" id="KRY92311.1"/>
    </source>
</evidence>
<sequence>MQQKLITQYTDTNKNHLNISCDFFGSFKFSASCFKIIRKLSLQIGQEEKTSKLNRVLKPSAS</sequence>
<dbReference type="Proteomes" id="UP000054995">
    <property type="component" value="Unassembled WGS sequence"/>
</dbReference>
<protein>
    <submittedName>
        <fullName evidence="1">Uncharacterized protein</fullName>
    </submittedName>
</protein>
<name>A0A0V1G1X1_TRIPS</name>
<keyword evidence="2" id="KW-1185">Reference proteome</keyword>
<dbReference type="EMBL" id="JYDT01000007">
    <property type="protein sequence ID" value="KRY92311.1"/>
    <property type="molecule type" value="Genomic_DNA"/>
</dbReference>
<comment type="caution">
    <text evidence="1">The sequence shown here is derived from an EMBL/GenBank/DDBJ whole genome shotgun (WGS) entry which is preliminary data.</text>
</comment>
<organism evidence="1 2">
    <name type="scientific">Trichinella pseudospiralis</name>
    <name type="common">Parasitic roundworm</name>
    <dbReference type="NCBI Taxonomy" id="6337"/>
    <lineage>
        <taxon>Eukaryota</taxon>
        <taxon>Metazoa</taxon>
        <taxon>Ecdysozoa</taxon>
        <taxon>Nematoda</taxon>
        <taxon>Enoplea</taxon>
        <taxon>Dorylaimia</taxon>
        <taxon>Trichinellida</taxon>
        <taxon>Trichinellidae</taxon>
        <taxon>Trichinella</taxon>
    </lineage>
</organism>